<protein>
    <submittedName>
        <fullName evidence="2">Uncharacterized protein (TIGR03083 family)</fullName>
    </submittedName>
</protein>
<evidence type="ECO:0000313" key="2">
    <source>
        <dbReference type="EMBL" id="TDP43047.1"/>
    </source>
</evidence>
<dbReference type="InterPro" id="IPR034660">
    <property type="entry name" value="DinB/YfiT-like"/>
</dbReference>
<dbReference type="Gene3D" id="1.20.120.450">
    <property type="entry name" value="dinb family like domain"/>
    <property type="match status" value="1"/>
</dbReference>
<dbReference type="Proteomes" id="UP000295087">
    <property type="component" value="Unassembled WGS sequence"/>
</dbReference>
<keyword evidence="3" id="KW-1185">Reference proteome</keyword>
<reference evidence="2 3" key="1">
    <citation type="submission" date="2019-03" db="EMBL/GenBank/DDBJ databases">
        <title>Genomic Encyclopedia of Type Strains, Phase IV (KMG-IV): sequencing the most valuable type-strain genomes for metagenomic binning, comparative biology and taxonomic classification.</title>
        <authorList>
            <person name="Goeker M."/>
        </authorList>
    </citation>
    <scope>NUCLEOTIDE SEQUENCE [LARGE SCALE GENOMIC DNA]</scope>
    <source>
        <strain evidence="2 3">DSM 44496</strain>
    </source>
</reference>
<evidence type="ECO:0000259" key="1">
    <source>
        <dbReference type="Pfam" id="PF11716"/>
    </source>
</evidence>
<feature type="domain" description="Mycothiol-dependent maleylpyruvate isomerase metal-binding" evidence="1">
    <location>
        <begin position="12"/>
        <end position="122"/>
    </location>
</feature>
<dbReference type="EMBL" id="SNXK01000001">
    <property type="protein sequence ID" value="TDP43047.1"/>
    <property type="molecule type" value="Genomic_DNA"/>
</dbReference>
<gene>
    <name evidence="2" type="ORF">DFR75_1012167</name>
</gene>
<organism evidence="2 3">
    <name type="scientific">Nocardia ignorata</name>
    <dbReference type="NCBI Taxonomy" id="145285"/>
    <lineage>
        <taxon>Bacteria</taxon>
        <taxon>Bacillati</taxon>
        <taxon>Actinomycetota</taxon>
        <taxon>Actinomycetes</taxon>
        <taxon>Mycobacteriales</taxon>
        <taxon>Nocardiaceae</taxon>
        <taxon>Nocardia</taxon>
    </lineage>
</organism>
<dbReference type="GO" id="GO:0046872">
    <property type="term" value="F:metal ion binding"/>
    <property type="evidence" value="ECO:0007669"/>
    <property type="project" value="InterPro"/>
</dbReference>
<comment type="caution">
    <text evidence="2">The sequence shown here is derived from an EMBL/GenBank/DDBJ whole genome shotgun (WGS) entry which is preliminary data.</text>
</comment>
<dbReference type="RefSeq" id="WP_067484289.1">
    <property type="nucleotide sequence ID" value="NZ_SNXK01000001.1"/>
</dbReference>
<proteinExistence type="predicted"/>
<dbReference type="AlphaFoldDB" id="A0A4R6PXB3"/>
<evidence type="ECO:0000313" key="3">
    <source>
        <dbReference type="Proteomes" id="UP000295087"/>
    </source>
</evidence>
<dbReference type="InterPro" id="IPR017517">
    <property type="entry name" value="Maleyloyr_isom"/>
</dbReference>
<dbReference type="Pfam" id="PF11716">
    <property type="entry name" value="MDMPI_N"/>
    <property type="match status" value="1"/>
</dbReference>
<dbReference type="SUPFAM" id="SSF109854">
    <property type="entry name" value="DinB/YfiT-like putative metalloenzymes"/>
    <property type="match status" value="1"/>
</dbReference>
<name>A0A4R6PXB3_NOCIG</name>
<dbReference type="NCBIfam" id="TIGR03083">
    <property type="entry name" value="maleylpyruvate isomerase family mycothiol-dependent enzyme"/>
    <property type="match status" value="1"/>
</dbReference>
<dbReference type="InterPro" id="IPR024344">
    <property type="entry name" value="MDMPI_metal-binding"/>
</dbReference>
<sequence length="208" mass="22645">MDPDQYWRTITDQRRAIAGFLAELTPAELDAPSLCAGWRVRDVAAHVALAPRPPGPLAMLREAARARGSFHRLNHDLAVRYADATPDIATALASLADSRALPVVTNYRNIHFDVIVHAQDIARPLSRTIEVDAQACEVAAQRVWTMGWPFWARRRLRGVSLVADDSAWTVGSGPEIRGSTLDLLLLLTGRPSVLPALTGAGVESLTAR</sequence>
<accession>A0A4R6PXB3</accession>